<keyword evidence="2 9" id="KW-0808">Transferase</keyword>
<keyword evidence="3" id="KW-0479">Metal-binding</keyword>
<dbReference type="Pfam" id="PF12804">
    <property type="entry name" value="NTP_transf_3"/>
    <property type="match status" value="1"/>
</dbReference>
<dbReference type="GO" id="GO:0046872">
    <property type="term" value="F:metal ion binding"/>
    <property type="evidence" value="ECO:0007669"/>
    <property type="project" value="UniProtKB-KW"/>
</dbReference>
<dbReference type="Proteomes" id="UP000092256">
    <property type="component" value="Unassembled WGS sequence"/>
</dbReference>
<keyword evidence="5" id="KW-0460">Magnesium</keyword>
<dbReference type="InterPro" id="IPR025877">
    <property type="entry name" value="MobA-like_NTP_Trfase"/>
</dbReference>
<name>A0A1A6XNL9_STEMA</name>
<dbReference type="EMBL" id="LYVJ01000016">
    <property type="protein sequence ID" value="OBU64209.1"/>
    <property type="molecule type" value="Genomic_DNA"/>
</dbReference>
<dbReference type="InterPro" id="IPR029044">
    <property type="entry name" value="Nucleotide-diphossugar_trans"/>
</dbReference>
<accession>A0A1A6XNL9</accession>
<proteinExistence type="predicted"/>
<keyword evidence="1" id="KW-0963">Cytoplasm</keyword>
<sequence length="188" mass="20201">MTTRTITAAAIDGIVLAGGLSSRMGRDKALLPWQGRTLLEHMRGLLLHAGAQRVWVSGNYPAFGGIPDRVARCGPLGGLHSVMQQMPDGRAWVVAVDMPLLAPRLLHRLAEEGQGACTIFDGHPFPMLLDVDNPTRSTLAAMLEDPEGPRSVQAFQGRLQRHVLAPASVDGDLLVNCNTPGQWKDIAS</sequence>
<evidence type="ECO:0000256" key="4">
    <source>
        <dbReference type="ARBA" id="ARBA00022741"/>
    </source>
</evidence>
<dbReference type="Gene3D" id="3.90.550.10">
    <property type="entry name" value="Spore Coat Polysaccharide Biosynthesis Protein SpsA, Chain A"/>
    <property type="match status" value="1"/>
</dbReference>
<dbReference type="SUPFAM" id="SSF53448">
    <property type="entry name" value="Nucleotide-diphospho-sugar transferases"/>
    <property type="match status" value="1"/>
</dbReference>
<keyword evidence="6" id="KW-0342">GTP-binding</keyword>
<keyword evidence="9" id="KW-0548">Nucleotidyltransferase</keyword>
<evidence type="ECO:0000313" key="10">
    <source>
        <dbReference type="Proteomes" id="UP000092256"/>
    </source>
</evidence>
<comment type="caution">
    <text evidence="9">The sequence shown here is derived from an EMBL/GenBank/DDBJ whole genome shotgun (WGS) entry which is preliminary data.</text>
</comment>
<evidence type="ECO:0000259" key="8">
    <source>
        <dbReference type="Pfam" id="PF12804"/>
    </source>
</evidence>
<protein>
    <submittedName>
        <fullName evidence="9">Molybdenum cofactor guanylyltransferase</fullName>
    </submittedName>
</protein>
<evidence type="ECO:0000256" key="6">
    <source>
        <dbReference type="ARBA" id="ARBA00023134"/>
    </source>
</evidence>
<evidence type="ECO:0000256" key="5">
    <source>
        <dbReference type="ARBA" id="ARBA00022842"/>
    </source>
</evidence>
<feature type="domain" description="MobA-like NTP transferase" evidence="8">
    <location>
        <begin position="13"/>
        <end position="154"/>
    </location>
</feature>
<evidence type="ECO:0000313" key="9">
    <source>
        <dbReference type="EMBL" id="OBU64209.1"/>
    </source>
</evidence>
<dbReference type="InterPro" id="IPR013482">
    <property type="entry name" value="Molybde_CF_guanTrfase"/>
</dbReference>
<keyword evidence="4" id="KW-0547">Nucleotide-binding</keyword>
<keyword evidence="7" id="KW-0501">Molybdenum cofactor biosynthesis</keyword>
<evidence type="ECO:0000256" key="3">
    <source>
        <dbReference type="ARBA" id="ARBA00022723"/>
    </source>
</evidence>
<evidence type="ECO:0000256" key="7">
    <source>
        <dbReference type="ARBA" id="ARBA00023150"/>
    </source>
</evidence>
<dbReference type="PANTHER" id="PTHR19136">
    <property type="entry name" value="MOLYBDENUM COFACTOR GUANYLYLTRANSFERASE"/>
    <property type="match status" value="1"/>
</dbReference>
<dbReference type="OrthoDB" id="9788394at2"/>
<dbReference type="AlphaFoldDB" id="A0A1A6XNL9"/>
<dbReference type="CDD" id="cd02503">
    <property type="entry name" value="MobA"/>
    <property type="match status" value="1"/>
</dbReference>
<gene>
    <name evidence="9" type="ORF">A9K58_17895</name>
</gene>
<dbReference type="RefSeq" id="WP_065200618.1">
    <property type="nucleotide sequence ID" value="NZ_LYVJ01000016.1"/>
</dbReference>
<dbReference type="GO" id="GO:1902758">
    <property type="term" value="P:bis(molybdopterin guanine dinucleotide)molybdenum biosynthetic process"/>
    <property type="evidence" value="ECO:0007669"/>
    <property type="project" value="TreeGrafter"/>
</dbReference>
<organism evidence="9 10">
    <name type="scientific">Stenotrophomonas maltophilia</name>
    <name type="common">Pseudomonas maltophilia</name>
    <name type="synonym">Xanthomonas maltophilia</name>
    <dbReference type="NCBI Taxonomy" id="40324"/>
    <lineage>
        <taxon>Bacteria</taxon>
        <taxon>Pseudomonadati</taxon>
        <taxon>Pseudomonadota</taxon>
        <taxon>Gammaproteobacteria</taxon>
        <taxon>Lysobacterales</taxon>
        <taxon>Lysobacteraceae</taxon>
        <taxon>Stenotrophomonas</taxon>
        <taxon>Stenotrophomonas maltophilia group</taxon>
    </lineage>
</organism>
<evidence type="ECO:0000256" key="2">
    <source>
        <dbReference type="ARBA" id="ARBA00022679"/>
    </source>
</evidence>
<dbReference type="GO" id="GO:0016779">
    <property type="term" value="F:nucleotidyltransferase activity"/>
    <property type="evidence" value="ECO:0007669"/>
    <property type="project" value="UniProtKB-KW"/>
</dbReference>
<dbReference type="PANTHER" id="PTHR19136:SF81">
    <property type="entry name" value="MOLYBDENUM COFACTOR GUANYLYLTRANSFERASE"/>
    <property type="match status" value="1"/>
</dbReference>
<reference evidence="9 10" key="1">
    <citation type="submission" date="2016-05" db="EMBL/GenBank/DDBJ databases">
        <title>Draft Genome Sequences of Stenotrophomonas maltophilia Strains Sm32COP, Sm41DVV, Sm46PAILV, SmF3, SmF22, SmSOFb1 and SmCVFa1, Isolated from Different Manures, in France.</title>
        <authorList>
            <person name="Nazaret S."/>
            <person name="Bodilis J."/>
        </authorList>
    </citation>
    <scope>NUCLEOTIDE SEQUENCE [LARGE SCALE GENOMIC DNA]</scope>
    <source>
        <strain evidence="9 10">Sm46PAILV</strain>
    </source>
</reference>
<dbReference type="GO" id="GO:0005525">
    <property type="term" value="F:GTP binding"/>
    <property type="evidence" value="ECO:0007669"/>
    <property type="project" value="UniProtKB-KW"/>
</dbReference>
<evidence type="ECO:0000256" key="1">
    <source>
        <dbReference type="ARBA" id="ARBA00022490"/>
    </source>
</evidence>